<keyword evidence="4 7" id="KW-0456">Lyase</keyword>
<evidence type="ECO:0000259" key="6">
    <source>
        <dbReference type="Pfam" id="PF00155"/>
    </source>
</evidence>
<dbReference type="GO" id="GO:0047804">
    <property type="term" value="F:cysteine-S-conjugate beta-lyase activity"/>
    <property type="evidence" value="ECO:0007669"/>
    <property type="project" value="UniProtKB-EC"/>
</dbReference>
<gene>
    <name evidence="7" type="ORF">FWJ25_13295</name>
</gene>
<dbReference type="Proteomes" id="UP000323161">
    <property type="component" value="Unassembled WGS sequence"/>
</dbReference>
<dbReference type="EC" id="4.4.1.13" evidence="2"/>
<dbReference type="PANTHER" id="PTHR43525">
    <property type="entry name" value="PROTEIN MALY"/>
    <property type="match status" value="1"/>
</dbReference>
<feature type="domain" description="Aminotransferase class I/classII large" evidence="6">
    <location>
        <begin position="37"/>
        <end position="388"/>
    </location>
</feature>
<evidence type="ECO:0000313" key="7">
    <source>
        <dbReference type="EMBL" id="KAA1172784.1"/>
    </source>
</evidence>
<keyword evidence="8" id="KW-1185">Reference proteome</keyword>
<dbReference type="Gene3D" id="3.90.1150.10">
    <property type="entry name" value="Aspartate Aminotransferase, domain 1"/>
    <property type="match status" value="1"/>
</dbReference>
<dbReference type="InterPro" id="IPR015421">
    <property type="entry name" value="PyrdxlP-dep_Trfase_major"/>
</dbReference>
<evidence type="ECO:0000256" key="3">
    <source>
        <dbReference type="ARBA" id="ARBA00022898"/>
    </source>
</evidence>
<evidence type="ECO:0000256" key="2">
    <source>
        <dbReference type="ARBA" id="ARBA00012224"/>
    </source>
</evidence>
<dbReference type="GO" id="GO:0030170">
    <property type="term" value="F:pyridoxal phosphate binding"/>
    <property type="evidence" value="ECO:0007669"/>
    <property type="project" value="InterPro"/>
</dbReference>
<dbReference type="Pfam" id="PF00155">
    <property type="entry name" value="Aminotran_1_2"/>
    <property type="match status" value="1"/>
</dbReference>
<dbReference type="InterPro" id="IPR015422">
    <property type="entry name" value="PyrdxlP-dep_Trfase_small"/>
</dbReference>
<dbReference type="PANTHER" id="PTHR43525:SF1">
    <property type="entry name" value="PROTEIN MALY"/>
    <property type="match status" value="1"/>
</dbReference>
<dbReference type="InterPro" id="IPR051798">
    <property type="entry name" value="Class-II_PLP-Dep_Aminotrans"/>
</dbReference>
<dbReference type="NCBIfam" id="TIGR04350">
    <property type="entry name" value="C_S_lyase_PatB"/>
    <property type="match status" value="1"/>
</dbReference>
<dbReference type="AlphaFoldDB" id="A0A5B0VEG5"/>
<protein>
    <recommendedName>
        <fullName evidence="2">cysteine-S-conjugate beta-lyase</fullName>
        <ecNumber evidence="2">4.4.1.13</ecNumber>
    </recommendedName>
</protein>
<sequence>MSVPFDESVNRINTCSVKYDVRKAVFGRDDVIPVWVADMDFPAPEAVTQALMERAAHPVYGYTIFPDSLYQAMIDWYRSRHGWTIERDWILMAPGVVPSLHAACMAYAEAGEGVIIQPPVYPPFFSSVNLSGRKVIETPLIREDDGGSGRYRMDLEHLEACAARPDARILMLCSPHNPVGRVWSSEELQSVLDIARRHGLVVISDEIHCDLGYADSHRHSVLATLADADDALVTAVAPSKTFNMPGLGLSALVIPDPARRKAMKSVFESMHLPQCNPFSIAGFEAGYRHGAPWLDELMIYLQNNRDFVVDWITRRIPGIRTTAPEGTYLMWLDCRGLGLDDTELKRFFVHDAGVGMNPGVSFGAEGRGFMRLNIGCPRSRLEEVLERIEAAVKARG</sequence>
<dbReference type="InterPro" id="IPR027619">
    <property type="entry name" value="C-S_lyase_PatB-like"/>
</dbReference>
<evidence type="ECO:0000256" key="1">
    <source>
        <dbReference type="ARBA" id="ARBA00001933"/>
    </source>
</evidence>
<dbReference type="RefSeq" id="WP_149600744.1">
    <property type="nucleotide sequence ID" value="NZ_VTUU01000006.1"/>
</dbReference>
<comment type="similarity">
    <text evidence="5">Belongs to the class-II pyridoxal-phosphate-dependent aminotransferase family. MalY/PatB cystathionine beta-lyase subfamily.</text>
</comment>
<dbReference type="InterPro" id="IPR015424">
    <property type="entry name" value="PyrdxlP-dep_Trfase"/>
</dbReference>
<proteinExistence type="inferred from homology"/>
<dbReference type="SUPFAM" id="SSF53383">
    <property type="entry name" value="PLP-dependent transferases"/>
    <property type="match status" value="1"/>
</dbReference>
<keyword evidence="3" id="KW-0663">Pyridoxal phosphate</keyword>
<organism evidence="7 8">
    <name type="scientific">Marinobacter salinexigens</name>
    <dbReference type="NCBI Taxonomy" id="2919747"/>
    <lineage>
        <taxon>Bacteria</taxon>
        <taxon>Pseudomonadati</taxon>
        <taxon>Pseudomonadota</taxon>
        <taxon>Gammaproteobacteria</taxon>
        <taxon>Pseudomonadales</taxon>
        <taxon>Marinobacteraceae</taxon>
        <taxon>Marinobacter</taxon>
    </lineage>
</organism>
<dbReference type="EMBL" id="VTUU01000006">
    <property type="protein sequence ID" value="KAA1172784.1"/>
    <property type="molecule type" value="Genomic_DNA"/>
</dbReference>
<evidence type="ECO:0000256" key="5">
    <source>
        <dbReference type="ARBA" id="ARBA00037974"/>
    </source>
</evidence>
<comment type="cofactor">
    <cofactor evidence="1">
        <name>pyridoxal 5'-phosphate</name>
        <dbReference type="ChEBI" id="CHEBI:597326"/>
    </cofactor>
</comment>
<dbReference type="Gene3D" id="3.40.640.10">
    <property type="entry name" value="Type I PLP-dependent aspartate aminotransferase-like (Major domain)"/>
    <property type="match status" value="1"/>
</dbReference>
<evidence type="ECO:0000313" key="8">
    <source>
        <dbReference type="Proteomes" id="UP000323161"/>
    </source>
</evidence>
<reference evidence="7 8" key="1">
    <citation type="submission" date="2019-08" db="EMBL/GenBank/DDBJ databases">
        <title>Marinobacter ZYF650 sp. nov., a marine bacterium isolated from seawater of the Mariana trench.</title>
        <authorList>
            <person name="Ahmad W."/>
        </authorList>
    </citation>
    <scope>NUCLEOTIDE SEQUENCE [LARGE SCALE GENOMIC DNA]</scope>
    <source>
        <strain evidence="7 8">ZYF650</strain>
    </source>
</reference>
<evidence type="ECO:0000256" key="4">
    <source>
        <dbReference type="ARBA" id="ARBA00023239"/>
    </source>
</evidence>
<dbReference type="CDD" id="cd00609">
    <property type="entry name" value="AAT_like"/>
    <property type="match status" value="1"/>
</dbReference>
<accession>A0A5B0VEG5</accession>
<comment type="caution">
    <text evidence="7">The sequence shown here is derived from an EMBL/GenBank/DDBJ whole genome shotgun (WGS) entry which is preliminary data.</text>
</comment>
<dbReference type="InterPro" id="IPR004839">
    <property type="entry name" value="Aminotransferase_I/II_large"/>
</dbReference>
<name>A0A5B0VEG5_9GAMM</name>